<sequence length="669" mass="75847">MEEIKQISLSELGLEAETTPAEKAAANENAVEVTPITEEQPHVTTVSKSSLTDAVEPAETQAAKSSLAEIAKNTSIGDDGLTQYGEVIHNVDKIAKKPRTKPDDAIKKNFDNLVDMADHEIARTKSELTGPEGLITKGKEEYVNNQYEKLMARAKNNPHLAEFIKKIEEIIETEPRFDGITDYEHKGYILFTVARDKTVETNNDYFGIKEETIKRVPRMSSDVAKEVDSFTNDKEEEDEFSFLDDDTVELGVTPKSVLPIQGEDEEIKEEASKKESDDTKVTNSMAEKEIKEDVDEEDVSYSSALAEEEDPEEKELMADVESDEPELTEEEIRELSQQYKSQVLEELKLERSNDLDGFSISNKSIKLKSALQVERSSYTVTWGLQYTGKPIEMTPISGEELLQLNPQNTDMTSINGLRTIFNIMYRHTVGKKPDIDTWLKQISVYDLDCMIFAMYMANFKDTNYLSYQCPNNKCNNLFINKKDVKDMVVYPNDEVKQRFEDILHSRPVKSKLFRTKPIQVSRDYAFSFCTESIYGDMIERAALTDEFASKYANVVQIMANIDTIYKIDNVTKQLYPIDLGVVEDSLSKTVMRKVKAIYEIMKNLSSDEHATLMGEVYKITRVFTDDKITYQIPSTECGKCHTTIEATPQGALQLLFTRAFLPIGALSIQ</sequence>
<feature type="compositionally biased region" description="Polar residues" evidence="1">
    <location>
        <begin position="42"/>
        <end position="52"/>
    </location>
</feature>
<reference evidence="2" key="1">
    <citation type="journal article" date="2021" name="Proc. Natl. Acad. Sci. U.S.A.">
        <title>A Catalog of Tens of Thousands of Viruses from Human Metagenomes Reveals Hidden Associations with Chronic Diseases.</title>
        <authorList>
            <person name="Tisza M.J."/>
            <person name="Buck C.B."/>
        </authorList>
    </citation>
    <scope>NUCLEOTIDE SEQUENCE</scope>
    <source>
        <strain evidence="2">CtIty1</strain>
    </source>
</reference>
<organism evidence="2">
    <name type="scientific">Myoviridae sp. ctIty1</name>
    <dbReference type="NCBI Taxonomy" id="2827673"/>
    <lineage>
        <taxon>Viruses</taxon>
        <taxon>Duplodnaviria</taxon>
        <taxon>Heunggongvirae</taxon>
        <taxon>Uroviricota</taxon>
        <taxon>Caudoviricetes</taxon>
    </lineage>
</organism>
<accession>A0A8S5TGZ1</accession>
<evidence type="ECO:0000256" key="1">
    <source>
        <dbReference type="SAM" id="MobiDB-lite"/>
    </source>
</evidence>
<feature type="region of interest" description="Disordered" evidence="1">
    <location>
        <begin position="257"/>
        <end position="325"/>
    </location>
</feature>
<dbReference type="EMBL" id="BK032823">
    <property type="protein sequence ID" value="DAF62513.1"/>
    <property type="molecule type" value="Genomic_DNA"/>
</dbReference>
<feature type="compositionally biased region" description="Low complexity" evidence="1">
    <location>
        <begin position="15"/>
        <end position="35"/>
    </location>
</feature>
<name>A0A8S5TGZ1_9CAUD</name>
<feature type="compositionally biased region" description="Basic and acidic residues" evidence="1">
    <location>
        <begin position="269"/>
        <end position="291"/>
    </location>
</feature>
<feature type="region of interest" description="Disordered" evidence="1">
    <location>
        <begin position="1"/>
        <end position="60"/>
    </location>
</feature>
<protein>
    <submittedName>
        <fullName evidence="2">Uncharacterized protein</fullName>
    </submittedName>
</protein>
<feature type="compositionally biased region" description="Acidic residues" evidence="1">
    <location>
        <begin position="306"/>
        <end position="325"/>
    </location>
</feature>
<proteinExistence type="predicted"/>
<evidence type="ECO:0000313" key="2">
    <source>
        <dbReference type="EMBL" id="DAF62513.1"/>
    </source>
</evidence>